<reference evidence="5" key="1">
    <citation type="submission" date="2025-08" db="UniProtKB">
        <authorList>
            <consortium name="RefSeq"/>
        </authorList>
    </citation>
    <scope>IDENTIFICATION</scope>
    <source>
        <strain evidence="5">MV-25-SWS-2005</strain>
        <tissue evidence="5">Whole body</tissue>
    </source>
</reference>
<feature type="region of interest" description="Disordered" evidence="3">
    <location>
        <begin position="1"/>
        <end position="34"/>
    </location>
</feature>
<keyword evidence="2" id="KW-0866">Nonsense-mediated mRNA decay</keyword>
<dbReference type="GO" id="GO:0000184">
    <property type="term" value="P:nuclear-transcribed mRNA catabolic process, nonsense-mediated decay"/>
    <property type="evidence" value="ECO:0007669"/>
    <property type="project" value="UniProtKB-KW"/>
</dbReference>
<dbReference type="Gene3D" id="3.40.50.300">
    <property type="entry name" value="P-loop containing nucleotide triphosphate hydrolases"/>
    <property type="match status" value="1"/>
</dbReference>
<dbReference type="SUPFAM" id="SSF52540">
    <property type="entry name" value="P-loop containing nucleoside triphosphate hydrolases"/>
    <property type="match status" value="1"/>
</dbReference>
<evidence type="ECO:0000256" key="3">
    <source>
        <dbReference type="SAM" id="MobiDB-lite"/>
    </source>
</evidence>
<dbReference type="AlphaFoldDB" id="A0A6I8UYQ6"/>
<dbReference type="InParanoid" id="A0A6I8UYQ6"/>
<gene>
    <name evidence="5" type="primary">LOC6901974</name>
</gene>
<keyword evidence="4" id="KW-1185">Reference proteome</keyword>
<sequence>MSDARRRYRNKKRDDHRPMQGAGQTAPVTIARREDPRCVQPKILLKKDIVSDPCSGSSNQDLSCFPKTLIINRCSDGRSERCKPSGGSAAASGYHPAGCMPPSVASVHSTSVCAALASGTSNDRDKTSSGSGSGAALLPAQDLQPPRMTRTTPLIVSNGVFNANARKLFHKTNTDFTVIGVLGSQGVGKSTLLNLLAAERPLDYDYYQHLFGPEADECIFHTRLKHKPSSGQNQKSILRPRTEALQFFITRERFILLDTPPLLAANGKEADYLELHSLAPMSQMLTICHILLLAIDEVSLEQLHLLHTALRLRPRTPCKGYVRDYLPHVMFVRTRAHRQHFEPRQRERLDKQLVHLFGSTGLHIYRGRGDARCLNSFLLPEVYGNGATAHHACLGELVRQFRERVFSTTRVSMCQSNDLSEAIWFELLAESVRRATPHFEKIYAEIKHRHLDPRCQRRAENWRNFGNDAN</sequence>
<accession>A0A6I8UYQ6</accession>
<feature type="compositionally biased region" description="Basic residues" evidence="3">
    <location>
        <begin position="1"/>
        <end position="11"/>
    </location>
</feature>
<dbReference type="Proteomes" id="UP000001819">
    <property type="component" value="Chromosome X"/>
</dbReference>
<dbReference type="PANTHER" id="PTHR14270:SF0">
    <property type="entry name" value="NONSENSE-MEDIATED MRNA DECAY FACTOR SMG9"/>
    <property type="match status" value="1"/>
</dbReference>
<feature type="region of interest" description="Disordered" evidence="3">
    <location>
        <begin position="118"/>
        <end position="148"/>
    </location>
</feature>
<dbReference type="InterPro" id="IPR027417">
    <property type="entry name" value="P-loop_NTPase"/>
</dbReference>
<evidence type="ECO:0000313" key="4">
    <source>
        <dbReference type="Proteomes" id="UP000001819"/>
    </source>
</evidence>
<evidence type="ECO:0000256" key="2">
    <source>
        <dbReference type="ARBA" id="ARBA00023161"/>
    </source>
</evidence>
<dbReference type="KEGG" id="dpo:6901974"/>
<evidence type="ECO:0000313" key="5">
    <source>
        <dbReference type="RefSeq" id="XP_002133508.2"/>
    </source>
</evidence>
<protein>
    <submittedName>
        <fullName evidence="5">Protein SMG9</fullName>
    </submittedName>
</protein>
<dbReference type="FunCoup" id="A0A6I8UYQ6">
    <property type="interactions" value="603"/>
</dbReference>
<dbReference type="RefSeq" id="XP_002133508.2">
    <property type="nucleotide sequence ID" value="XM_002133472.3"/>
</dbReference>
<evidence type="ECO:0000256" key="1">
    <source>
        <dbReference type="ARBA" id="ARBA00007712"/>
    </source>
</evidence>
<dbReference type="InterPro" id="IPR039177">
    <property type="entry name" value="SMG9"/>
</dbReference>
<dbReference type="PANTHER" id="PTHR14270">
    <property type="entry name" value="NONSENSE-MEDIATED MRNA DECAY FACTOR SMG9"/>
    <property type="match status" value="1"/>
</dbReference>
<comment type="similarity">
    <text evidence="1">Belongs to the SMG9 family.</text>
</comment>
<proteinExistence type="inferred from homology"/>
<organism evidence="4 5">
    <name type="scientific">Drosophila pseudoobscura pseudoobscura</name>
    <name type="common">Fruit fly</name>
    <dbReference type="NCBI Taxonomy" id="46245"/>
    <lineage>
        <taxon>Eukaryota</taxon>
        <taxon>Metazoa</taxon>
        <taxon>Ecdysozoa</taxon>
        <taxon>Arthropoda</taxon>
        <taxon>Hexapoda</taxon>
        <taxon>Insecta</taxon>
        <taxon>Pterygota</taxon>
        <taxon>Neoptera</taxon>
        <taxon>Endopterygota</taxon>
        <taxon>Diptera</taxon>
        <taxon>Brachycera</taxon>
        <taxon>Muscomorpha</taxon>
        <taxon>Ephydroidea</taxon>
        <taxon>Drosophilidae</taxon>
        <taxon>Drosophila</taxon>
        <taxon>Sophophora</taxon>
    </lineage>
</organism>
<name>A0A6I8UYQ6_DROPS</name>